<dbReference type="Pfam" id="PF15458">
    <property type="entry name" value="NTR2"/>
    <property type="match status" value="1"/>
</dbReference>
<evidence type="ECO:0000313" key="8">
    <source>
        <dbReference type="Proteomes" id="UP000838756"/>
    </source>
</evidence>
<sequence>MSLFRKPKKIQRRMFCGDDDEEDGGDPEPPPPPVISHNRKENKQVKSTTLLSFADEEEETEVFQVKKSSQSKKLSKRRDKEKRRVPDGDNNKYDNHNDDIALDQQAEDKDTENEKPKPKKKVNLEGMILSGREALAAGAGDLSDSGGEGGDREEDDNRGFHRYRAESVRAALAVAHSGLIPDAALIHAARKTRQQGTKPCKPQNVKANARYQTHTTDTFSSKPSDLQARELGDFVPINNENAAGSRMMRDDDIDDDDDDEDGRIEVRGLELPSDKPKRGSAAAVLADVEINSETEEWEEQQMQKAMLSIPDITGNGVELNPFAVAPPPPELGDTPKHLRPLHAPGQPPPATAEELVNALQQRLIELQTERQDTMNEREALKERLLNATRIRDSRKARCAELDAAYRRAQAARGYITDLVECLDEKMPQLEALEARALALHRRRCEFLVERRRADVRDQAQDVLAMAARAGAAKPVDSEEKRQRAAEREGRRRARRLKREAAGTASAHRDGDSSDDELPPAQLHHALQETEAIRALSGRLFSDALAAWRDVRGVCARMARLRRRQPTLYNDAYVAECLPKLIAPYVRHQLILWNPLADEHNEDYEKMDWYKCLMMYGVRSEKIDSDSDESSSSESMDAGEARGTLTEDSVREDLDLMLVPTIIDKVVLPKVTEIVENAWDPISVRACVRLRRLLVRACELPESTALPRLATASRARLAQALNADVFLPALPPQLLEGPGGAFWRRCLGSGVRLLRAALALSAPPPALHANSLVLSLIETLCCAAGAAPGPQIAGAASALADTLPRTGELRARALRRLAALAQLALTRLHSDNPLHLKGLEQARNVLAEAKAVE</sequence>
<dbReference type="Proteomes" id="UP000838756">
    <property type="component" value="Unassembled WGS sequence"/>
</dbReference>
<dbReference type="InterPro" id="IPR028211">
    <property type="entry name" value="Ntr2"/>
</dbReference>
<evidence type="ECO:0000256" key="2">
    <source>
        <dbReference type="ARBA" id="ARBA00010801"/>
    </source>
</evidence>
<feature type="domain" description="GCF C-terminal" evidence="6">
    <location>
        <begin position="553"/>
        <end position="722"/>
    </location>
</feature>
<evidence type="ECO:0000256" key="1">
    <source>
        <dbReference type="ARBA" id="ARBA00004123"/>
    </source>
</evidence>
<feature type="region of interest" description="Disordered" evidence="5">
    <location>
        <begin position="467"/>
        <end position="518"/>
    </location>
</feature>
<organism evidence="7 8">
    <name type="scientific">Pararge aegeria aegeria</name>
    <dbReference type="NCBI Taxonomy" id="348720"/>
    <lineage>
        <taxon>Eukaryota</taxon>
        <taxon>Metazoa</taxon>
        <taxon>Ecdysozoa</taxon>
        <taxon>Arthropoda</taxon>
        <taxon>Hexapoda</taxon>
        <taxon>Insecta</taxon>
        <taxon>Pterygota</taxon>
        <taxon>Neoptera</taxon>
        <taxon>Endopterygota</taxon>
        <taxon>Lepidoptera</taxon>
        <taxon>Glossata</taxon>
        <taxon>Ditrysia</taxon>
        <taxon>Papilionoidea</taxon>
        <taxon>Nymphalidae</taxon>
        <taxon>Satyrinae</taxon>
        <taxon>Satyrini</taxon>
        <taxon>Parargina</taxon>
        <taxon>Pararge</taxon>
    </lineage>
</organism>
<dbReference type="PANTHER" id="PTHR12214:SF0">
    <property type="entry name" value="LD29489P"/>
    <property type="match status" value="1"/>
</dbReference>
<proteinExistence type="inferred from homology"/>
<evidence type="ECO:0000256" key="3">
    <source>
        <dbReference type="ARBA" id="ARBA00023242"/>
    </source>
</evidence>
<gene>
    <name evidence="7" type="primary">jg5743</name>
    <name evidence="7" type="ORF">PAEG_LOCUS26289</name>
</gene>
<comment type="caution">
    <text evidence="7">The sequence shown here is derived from an EMBL/GenBank/DDBJ whole genome shotgun (WGS) entry which is preliminary data.</text>
</comment>
<dbReference type="GO" id="GO:0003677">
    <property type="term" value="F:DNA binding"/>
    <property type="evidence" value="ECO:0007669"/>
    <property type="project" value="InterPro"/>
</dbReference>
<keyword evidence="4" id="KW-0175">Coiled coil</keyword>
<comment type="similarity">
    <text evidence="2">Belongs to the GCF family.</text>
</comment>
<dbReference type="InterPro" id="IPR012890">
    <property type="entry name" value="GCFC2-like"/>
</dbReference>
<feature type="compositionally biased region" description="Basic and acidic residues" evidence="5">
    <location>
        <begin position="106"/>
        <end position="116"/>
    </location>
</feature>
<feature type="compositionally biased region" description="Acidic residues" evidence="5">
    <location>
        <begin position="17"/>
        <end position="26"/>
    </location>
</feature>
<dbReference type="EMBL" id="CAKXAJ010026402">
    <property type="protein sequence ID" value="CAH2267806.1"/>
    <property type="molecule type" value="Genomic_DNA"/>
</dbReference>
<dbReference type="GO" id="GO:0000390">
    <property type="term" value="P:spliceosomal complex disassembly"/>
    <property type="evidence" value="ECO:0007669"/>
    <property type="project" value="InterPro"/>
</dbReference>
<evidence type="ECO:0000259" key="6">
    <source>
        <dbReference type="Pfam" id="PF07842"/>
    </source>
</evidence>
<feature type="compositionally biased region" description="Basic and acidic residues" evidence="5">
    <location>
        <begin position="82"/>
        <end position="99"/>
    </location>
</feature>
<dbReference type="Pfam" id="PF07842">
    <property type="entry name" value="GCFC"/>
    <property type="match status" value="1"/>
</dbReference>
<feature type="coiled-coil region" evidence="4">
    <location>
        <begin position="356"/>
        <end position="390"/>
    </location>
</feature>
<keyword evidence="8" id="KW-1185">Reference proteome</keyword>
<feature type="region of interest" description="Disordered" evidence="5">
    <location>
        <begin position="1"/>
        <end position="160"/>
    </location>
</feature>
<dbReference type="OrthoDB" id="429427at2759"/>
<dbReference type="InterPro" id="IPR022783">
    <property type="entry name" value="GCFC_dom"/>
</dbReference>
<feature type="compositionally biased region" description="Basic and acidic residues" evidence="5">
    <location>
        <begin position="475"/>
        <end position="489"/>
    </location>
</feature>
<accession>A0A8S4SKH8</accession>
<keyword evidence="3" id="KW-0539">Nucleus</keyword>
<feature type="compositionally biased region" description="Basic residues" evidence="5">
    <location>
        <begin position="1"/>
        <end position="12"/>
    </location>
</feature>
<feature type="compositionally biased region" description="Basic residues" evidence="5">
    <location>
        <begin position="69"/>
        <end position="81"/>
    </location>
</feature>
<protein>
    <submittedName>
        <fullName evidence="7">Jg5743 protein</fullName>
    </submittedName>
</protein>
<dbReference type="AlphaFoldDB" id="A0A8S4SKH8"/>
<evidence type="ECO:0000256" key="4">
    <source>
        <dbReference type="SAM" id="Coils"/>
    </source>
</evidence>
<comment type="subcellular location">
    <subcellularLocation>
        <location evidence="1">Nucleus</location>
    </subcellularLocation>
</comment>
<dbReference type="GO" id="GO:0071008">
    <property type="term" value="C:U2-type post-mRNA release spliceosomal complex"/>
    <property type="evidence" value="ECO:0007669"/>
    <property type="project" value="InterPro"/>
</dbReference>
<reference evidence="7" key="1">
    <citation type="submission" date="2022-03" db="EMBL/GenBank/DDBJ databases">
        <authorList>
            <person name="Lindestad O."/>
        </authorList>
    </citation>
    <scope>NUCLEOTIDE SEQUENCE</scope>
</reference>
<evidence type="ECO:0000313" key="7">
    <source>
        <dbReference type="EMBL" id="CAH2267806.1"/>
    </source>
</evidence>
<evidence type="ECO:0000256" key="5">
    <source>
        <dbReference type="SAM" id="MobiDB-lite"/>
    </source>
</evidence>
<feature type="region of interest" description="Disordered" evidence="5">
    <location>
        <begin position="622"/>
        <end position="643"/>
    </location>
</feature>
<dbReference type="PANTHER" id="PTHR12214">
    <property type="entry name" value="GC-RICH SEQUENCE DNA-BINDING FACTOR"/>
    <property type="match status" value="1"/>
</dbReference>
<feature type="compositionally biased region" description="Low complexity" evidence="5">
    <location>
        <begin position="133"/>
        <end position="145"/>
    </location>
</feature>
<name>A0A8S4SKH8_9NEOP</name>